<dbReference type="SUPFAM" id="SSF47384">
    <property type="entry name" value="Homodimeric domain of signal transducing histidine kinase"/>
    <property type="match status" value="1"/>
</dbReference>
<dbReference type="RefSeq" id="WP_084290928.1">
    <property type="nucleotide sequence ID" value="NZ_FWYB01000011.1"/>
</dbReference>
<dbReference type="InterPro" id="IPR005467">
    <property type="entry name" value="His_kinase_dom"/>
</dbReference>
<evidence type="ECO:0000259" key="10">
    <source>
        <dbReference type="PROSITE" id="PS50109"/>
    </source>
</evidence>
<dbReference type="GO" id="GO:0016020">
    <property type="term" value="C:membrane"/>
    <property type="evidence" value="ECO:0007669"/>
    <property type="project" value="UniProtKB-SubCell"/>
</dbReference>
<proteinExistence type="predicted"/>
<keyword evidence="14" id="KW-1185">Reference proteome</keyword>
<name>A0A1W2ECK8_9SPHI</name>
<gene>
    <name evidence="13" type="ORF">SAMN04488101_11169</name>
</gene>
<dbReference type="InterPro" id="IPR003660">
    <property type="entry name" value="HAMP_dom"/>
</dbReference>
<dbReference type="SMART" id="SM00304">
    <property type="entry name" value="HAMP"/>
    <property type="match status" value="1"/>
</dbReference>
<evidence type="ECO:0000256" key="5">
    <source>
        <dbReference type="ARBA" id="ARBA00022679"/>
    </source>
</evidence>
<evidence type="ECO:0000256" key="2">
    <source>
        <dbReference type="ARBA" id="ARBA00004370"/>
    </source>
</evidence>
<dbReference type="PROSITE" id="PS50885">
    <property type="entry name" value="HAMP"/>
    <property type="match status" value="1"/>
</dbReference>
<evidence type="ECO:0000256" key="8">
    <source>
        <dbReference type="PROSITE-ProRule" id="PRU00169"/>
    </source>
</evidence>
<dbReference type="CDD" id="cd17546">
    <property type="entry name" value="REC_hyHK_CKI1_RcsC-like"/>
    <property type="match status" value="1"/>
</dbReference>
<keyword evidence="5" id="KW-0808">Transferase</keyword>
<dbReference type="Pfam" id="PF00512">
    <property type="entry name" value="HisKA"/>
    <property type="match status" value="1"/>
</dbReference>
<comment type="subcellular location">
    <subcellularLocation>
        <location evidence="2">Membrane</location>
    </subcellularLocation>
</comment>
<dbReference type="SUPFAM" id="SSF52172">
    <property type="entry name" value="CheY-like"/>
    <property type="match status" value="1"/>
</dbReference>
<dbReference type="AlphaFoldDB" id="A0A1W2ECK8"/>
<dbReference type="PRINTS" id="PR00344">
    <property type="entry name" value="BCTRLSENSOR"/>
</dbReference>
<dbReference type="OrthoDB" id="9811889at2"/>
<comment type="catalytic activity">
    <reaction evidence="1">
        <text>ATP + protein L-histidine = ADP + protein N-phospho-L-histidine.</text>
        <dbReference type="EC" id="2.7.13.3"/>
    </reaction>
</comment>
<evidence type="ECO:0000256" key="9">
    <source>
        <dbReference type="SAM" id="Phobius"/>
    </source>
</evidence>
<feature type="transmembrane region" description="Helical" evidence="9">
    <location>
        <begin position="20"/>
        <end position="38"/>
    </location>
</feature>
<keyword evidence="4 8" id="KW-0597">Phosphoprotein</keyword>
<dbReference type="SMART" id="SM00448">
    <property type="entry name" value="REC"/>
    <property type="match status" value="1"/>
</dbReference>
<dbReference type="CDD" id="cd06225">
    <property type="entry name" value="HAMP"/>
    <property type="match status" value="1"/>
</dbReference>
<dbReference type="Gene3D" id="1.10.287.130">
    <property type="match status" value="1"/>
</dbReference>
<dbReference type="InterPro" id="IPR003594">
    <property type="entry name" value="HATPase_dom"/>
</dbReference>
<dbReference type="Gene3D" id="3.30.565.10">
    <property type="entry name" value="Histidine kinase-like ATPase, C-terminal domain"/>
    <property type="match status" value="1"/>
</dbReference>
<dbReference type="Gene3D" id="6.10.340.10">
    <property type="match status" value="1"/>
</dbReference>
<evidence type="ECO:0000256" key="4">
    <source>
        <dbReference type="ARBA" id="ARBA00022553"/>
    </source>
</evidence>
<dbReference type="PROSITE" id="PS50110">
    <property type="entry name" value="RESPONSE_REGULATORY"/>
    <property type="match status" value="1"/>
</dbReference>
<evidence type="ECO:0000256" key="3">
    <source>
        <dbReference type="ARBA" id="ARBA00012438"/>
    </source>
</evidence>
<dbReference type="GO" id="GO:0000155">
    <property type="term" value="F:phosphorelay sensor kinase activity"/>
    <property type="evidence" value="ECO:0007669"/>
    <property type="project" value="InterPro"/>
</dbReference>
<dbReference type="InterPro" id="IPR011006">
    <property type="entry name" value="CheY-like_superfamily"/>
</dbReference>
<sequence length="524" mass="58838">MFRILFRRLNEISILKRIHYIIYGIGVLVLVGLCSLWLRLSFIAAYTLGTIGLMCGSAGIIIAISVRDSVVEGIKGIVTGAGRIKRGDLKARIDGESKNEMSILFWTFNELVRKLETHITEVDRLSLLLSKEEEQTRHYQKVKEYFLVNMSHEIRTPMNAILGFARYLQESLKDPDQLESIKMIIKSGDHLLVTLNDILDFANIETGEISFVCLPFNLRDSIQSVCMLMESKARIKGVGLSYTLDKNIPDAIYGDSIRLSQIILSLTSNAIKFTESGGVSIFVRTISDQEDQILIEFNVKDSGIGIPSSKQEEIFNPFEQGSNHMKRKFGGIGIGLSIVKHLVTLMGGEIKVKSIQNEGSEFYFRMSFFKANAGGKWETSANDPSKGILESEVGKGISVLVVEDNTINQLLVIKLLQKKGYQTTVAENGKIALHKYNQVDFDIILMDLQMPEMDGYETTIHIRNLDSYKKNIPIVAMTAHTIKGESEKCLKIGMNAYISKPFQATELYEKIRLLVKESKKVMPV</sequence>
<dbReference type="PANTHER" id="PTHR45339">
    <property type="entry name" value="HYBRID SIGNAL TRANSDUCTION HISTIDINE KINASE J"/>
    <property type="match status" value="1"/>
</dbReference>
<dbReference type="Pfam" id="PF00072">
    <property type="entry name" value="Response_reg"/>
    <property type="match status" value="1"/>
</dbReference>
<dbReference type="InterPro" id="IPR036890">
    <property type="entry name" value="HATPase_C_sf"/>
</dbReference>
<dbReference type="SUPFAM" id="SSF158472">
    <property type="entry name" value="HAMP domain-like"/>
    <property type="match status" value="1"/>
</dbReference>
<feature type="domain" description="Histidine kinase" evidence="10">
    <location>
        <begin position="149"/>
        <end position="370"/>
    </location>
</feature>
<keyword evidence="9" id="KW-0812">Transmembrane</keyword>
<keyword evidence="7" id="KW-0902">Two-component regulatory system</keyword>
<dbReference type="InterPro" id="IPR001789">
    <property type="entry name" value="Sig_transdc_resp-reg_receiver"/>
</dbReference>
<keyword evidence="9" id="KW-1133">Transmembrane helix</keyword>
<evidence type="ECO:0000256" key="1">
    <source>
        <dbReference type="ARBA" id="ARBA00000085"/>
    </source>
</evidence>
<dbReference type="CDD" id="cd00082">
    <property type="entry name" value="HisKA"/>
    <property type="match status" value="1"/>
</dbReference>
<keyword evidence="9" id="KW-0472">Membrane</keyword>
<evidence type="ECO:0000256" key="6">
    <source>
        <dbReference type="ARBA" id="ARBA00022777"/>
    </source>
</evidence>
<feature type="modified residue" description="4-aspartylphosphate" evidence="8">
    <location>
        <position position="447"/>
    </location>
</feature>
<evidence type="ECO:0000259" key="12">
    <source>
        <dbReference type="PROSITE" id="PS50885"/>
    </source>
</evidence>
<dbReference type="PANTHER" id="PTHR45339:SF1">
    <property type="entry name" value="HYBRID SIGNAL TRANSDUCTION HISTIDINE KINASE J"/>
    <property type="match status" value="1"/>
</dbReference>
<dbReference type="SUPFAM" id="SSF55874">
    <property type="entry name" value="ATPase domain of HSP90 chaperone/DNA topoisomerase II/histidine kinase"/>
    <property type="match status" value="1"/>
</dbReference>
<keyword evidence="6 13" id="KW-0418">Kinase</keyword>
<dbReference type="Pfam" id="PF02518">
    <property type="entry name" value="HATPase_c"/>
    <property type="match status" value="1"/>
</dbReference>
<dbReference type="InterPro" id="IPR036097">
    <property type="entry name" value="HisK_dim/P_sf"/>
</dbReference>
<dbReference type="SMART" id="SM00387">
    <property type="entry name" value="HATPase_c"/>
    <property type="match status" value="1"/>
</dbReference>
<protein>
    <recommendedName>
        <fullName evidence="3">histidine kinase</fullName>
        <ecNumber evidence="3">2.7.13.3</ecNumber>
    </recommendedName>
</protein>
<dbReference type="Proteomes" id="UP000192678">
    <property type="component" value="Unassembled WGS sequence"/>
</dbReference>
<feature type="domain" description="HAMP" evidence="12">
    <location>
        <begin position="68"/>
        <end position="120"/>
    </location>
</feature>
<dbReference type="Gene3D" id="3.40.50.2300">
    <property type="match status" value="1"/>
</dbReference>
<dbReference type="InterPro" id="IPR003661">
    <property type="entry name" value="HisK_dim/P_dom"/>
</dbReference>
<organism evidence="13 14">
    <name type="scientific">Pedobacter nyackensis</name>
    <dbReference type="NCBI Taxonomy" id="475255"/>
    <lineage>
        <taxon>Bacteria</taxon>
        <taxon>Pseudomonadati</taxon>
        <taxon>Bacteroidota</taxon>
        <taxon>Sphingobacteriia</taxon>
        <taxon>Sphingobacteriales</taxon>
        <taxon>Sphingobacteriaceae</taxon>
        <taxon>Pedobacter</taxon>
    </lineage>
</organism>
<evidence type="ECO:0000259" key="11">
    <source>
        <dbReference type="PROSITE" id="PS50110"/>
    </source>
</evidence>
<dbReference type="STRING" id="475255.SAMN04488101_11169"/>
<feature type="domain" description="Response regulatory" evidence="11">
    <location>
        <begin position="398"/>
        <end position="515"/>
    </location>
</feature>
<dbReference type="PROSITE" id="PS50109">
    <property type="entry name" value="HIS_KIN"/>
    <property type="match status" value="1"/>
</dbReference>
<evidence type="ECO:0000256" key="7">
    <source>
        <dbReference type="ARBA" id="ARBA00023012"/>
    </source>
</evidence>
<dbReference type="EMBL" id="FWYB01000011">
    <property type="protein sequence ID" value="SMD06828.1"/>
    <property type="molecule type" value="Genomic_DNA"/>
</dbReference>
<accession>A0A1W2ECK8</accession>
<dbReference type="CDD" id="cd16922">
    <property type="entry name" value="HATPase_EvgS-ArcB-TorS-like"/>
    <property type="match status" value="1"/>
</dbReference>
<evidence type="ECO:0000313" key="14">
    <source>
        <dbReference type="Proteomes" id="UP000192678"/>
    </source>
</evidence>
<reference evidence="13 14" key="1">
    <citation type="submission" date="2017-04" db="EMBL/GenBank/DDBJ databases">
        <authorList>
            <person name="Afonso C.L."/>
            <person name="Miller P.J."/>
            <person name="Scott M.A."/>
            <person name="Spackman E."/>
            <person name="Goraichik I."/>
            <person name="Dimitrov K.M."/>
            <person name="Suarez D.L."/>
            <person name="Swayne D.E."/>
        </authorList>
    </citation>
    <scope>NUCLEOTIDE SEQUENCE [LARGE SCALE GENOMIC DNA]</scope>
    <source>
        <strain evidence="13 14">DSM 19625</strain>
    </source>
</reference>
<dbReference type="EC" id="2.7.13.3" evidence="3"/>
<dbReference type="InterPro" id="IPR004358">
    <property type="entry name" value="Sig_transdc_His_kin-like_C"/>
</dbReference>
<dbReference type="FunFam" id="3.30.565.10:FF:000010">
    <property type="entry name" value="Sensor histidine kinase RcsC"/>
    <property type="match status" value="1"/>
</dbReference>
<evidence type="ECO:0000313" key="13">
    <source>
        <dbReference type="EMBL" id="SMD06828.1"/>
    </source>
</evidence>
<dbReference type="SMART" id="SM00388">
    <property type="entry name" value="HisKA"/>
    <property type="match status" value="1"/>
</dbReference>